<evidence type="ECO:0000256" key="7">
    <source>
        <dbReference type="ARBA" id="ARBA00022833"/>
    </source>
</evidence>
<keyword evidence="4" id="KW-0479">Metal-binding</keyword>
<evidence type="ECO:0000256" key="9">
    <source>
        <dbReference type="ARBA" id="ARBA00022842"/>
    </source>
</evidence>
<keyword evidence="8" id="KW-0067">ATP-binding</keyword>
<keyword evidence="5" id="KW-0547">Nucleotide-binding</keyword>
<sequence length="264" mass="27803">MTARPAFGGIEAGGTKWVCGLTDERGDLVATDVIPTTTPDETLGRAVRFFAGHETIRAIGVGSFGPLDLDPASPTHGSITTTPKPDWSDTDLLSPLRQAVGVPIALDTDVNAAALGEWRHVAGAGLHSLCYITVGTGIGAGAVVGGRLLHGSGHLEFGHLRIPHDTARDPFPGSCPHHGDCLEGLASGEALRHRWGRPAEDLDDPAVWHLEAEYLAHAIANAAYALAPQRVIVGGGVAQHPALLPRLRERLARDALRQQAVVTW</sequence>
<dbReference type="Proteomes" id="UP000284057">
    <property type="component" value="Unassembled WGS sequence"/>
</dbReference>
<dbReference type="InterPro" id="IPR043129">
    <property type="entry name" value="ATPase_NBD"/>
</dbReference>
<dbReference type="CDD" id="cd24067">
    <property type="entry name" value="ASKHA_NBD_ROK_BsFRK-like"/>
    <property type="match status" value="1"/>
</dbReference>
<dbReference type="GO" id="GO:0005524">
    <property type="term" value="F:ATP binding"/>
    <property type="evidence" value="ECO:0007669"/>
    <property type="project" value="UniProtKB-KW"/>
</dbReference>
<evidence type="ECO:0000256" key="3">
    <source>
        <dbReference type="ARBA" id="ARBA00022679"/>
    </source>
</evidence>
<evidence type="ECO:0000256" key="1">
    <source>
        <dbReference type="ARBA" id="ARBA00001946"/>
    </source>
</evidence>
<accession>A0A418KM26</accession>
<name>A0A418KM26_9ACTN</name>
<evidence type="ECO:0000256" key="6">
    <source>
        <dbReference type="ARBA" id="ARBA00022777"/>
    </source>
</evidence>
<comment type="cofactor">
    <cofactor evidence="1">
        <name>Mg(2+)</name>
        <dbReference type="ChEBI" id="CHEBI:18420"/>
    </cofactor>
</comment>
<comment type="similarity">
    <text evidence="2">Belongs to the ROK (NagC/XylR) family.</text>
</comment>
<dbReference type="InterPro" id="IPR051804">
    <property type="entry name" value="Carb_Metab_Reg_Kinase/Isom"/>
</dbReference>
<organism evidence="13 14">
    <name type="scientific">Jiangella rhizosphaerae</name>
    <dbReference type="NCBI Taxonomy" id="2293569"/>
    <lineage>
        <taxon>Bacteria</taxon>
        <taxon>Bacillati</taxon>
        <taxon>Actinomycetota</taxon>
        <taxon>Actinomycetes</taxon>
        <taxon>Jiangellales</taxon>
        <taxon>Jiangellaceae</taxon>
        <taxon>Jiangella</taxon>
    </lineage>
</organism>
<evidence type="ECO:0000256" key="2">
    <source>
        <dbReference type="ARBA" id="ARBA00006479"/>
    </source>
</evidence>
<dbReference type="PANTHER" id="PTHR42742:SF3">
    <property type="entry name" value="FRUCTOKINASE"/>
    <property type="match status" value="1"/>
</dbReference>
<comment type="catalytic activity">
    <reaction evidence="12">
        <text>D-fructose + ATP = D-fructose 6-phosphate + ADP + H(+)</text>
        <dbReference type="Rhea" id="RHEA:16125"/>
        <dbReference type="ChEBI" id="CHEBI:15378"/>
        <dbReference type="ChEBI" id="CHEBI:30616"/>
        <dbReference type="ChEBI" id="CHEBI:37721"/>
        <dbReference type="ChEBI" id="CHEBI:61527"/>
        <dbReference type="ChEBI" id="CHEBI:456216"/>
        <dbReference type="EC" id="2.7.1.4"/>
    </reaction>
</comment>
<dbReference type="Gene3D" id="3.30.420.40">
    <property type="match status" value="2"/>
</dbReference>
<evidence type="ECO:0000313" key="14">
    <source>
        <dbReference type="Proteomes" id="UP000284057"/>
    </source>
</evidence>
<dbReference type="FunFam" id="3.30.420.40:FF:000153">
    <property type="entry name" value="Putative fructokinase"/>
    <property type="match status" value="1"/>
</dbReference>
<dbReference type="OrthoDB" id="9783435at2"/>
<gene>
    <name evidence="13" type="ORF">DY240_19970</name>
</gene>
<reference evidence="13 14" key="1">
    <citation type="submission" date="2018-09" db="EMBL/GenBank/DDBJ databases">
        <title>Isolation, diversity and antifungal activity of actinobacteria from wheat.</title>
        <authorList>
            <person name="Han C."/>
        </authorList>
    </citation>
    <scope>NUCLEOTIDE SEQUENCE [LARGE SCALE GENOMIC DNA]</scope>
    <source>
        <strain evidence="13 14">NEAU-YY265</strain>
    </source>
</reference>
<dbReference type="PANTHER" id="PTHR42742">
    <property type="entry name" value="TRANSCRIPTIONAL REPRESSOR MPRA"/>
    <property type="match status" value="1"/>
</dbReference>
<keyword evidence="14" id="KW-1185">Reference proteome</keyword>
<keyword evidence="6" id="KW-0418">Kinase</keyword>
<proteinExistence type="inferred from homology"/>
<evidence type="ECO:0000256" key="8">
    <source>
        <dbReference type="ARBA" id="ARBA00022840"/>
    </source>
</evidence>
<dbReference type="SUPFAM" id="SSF53067">
    <property type="entry name" value="Actin-like ATPase domain"/>
    <property type="match status" value="1"/>
</dbReference>
<comment type="caution">
    <text evidence="13">The sequence shown here is derived from an EMBL/GenBank/DDBJ whole genome shotgun (WGS) entry which is preliminary data.</text>
</comment>
<dbReference type="Pfam" id="PF00480">
    <property type="entry name" value="ROK"/>
    <property type="match status" value="1"/>
</dbReference>
<keyword evidence="7" id="KW-0862">Zinc</keyword>
<dbReference type="InterPro" id="IPR000600">
    <property type="entry name" value="ROK"/>
</dbReference>
<dbReference type="EC" id="2.7.1.4" evidence="11"/>
<dbReference type="RefSeq" id="WP_119661606.1">
    <property type="nucleotide sequence ID" value="NZ_QUAL01000184.1"/>
</dbReference>
<keyword evidence="3" id="KW-0808">Transferase</keyword>
<evidence type="ECO:0000256" key="12">
    <source>
        <dbReference type="ARBA" id="ARBA00048451"/>
    </source>
</evidence>
<evidence type="ECO:0000256" key="5">
    <source>
        <dbReference type="ARBA" id="ARBA00022741"/>
    </source>
</evidence>
<keyword evidence="9" id="KW-0460">Magnesium</keyword>
<dbReference type="EMBL" id="QUAL01000184">
    <property type="protein sequence ID" value="RIQ19010.1"/>
    <property type="molecule type" value="Genomic_DNA"/>
</dbReference>
<evidence type="ECO:0000313" key="13">
    <source>
        <dbReference type="EMBL" id="RIQ19010.1"/>
    </source>
</evidence>
<dbReference type="GO" id="GO:0046872">
    <property type="term" value="F:metal ion binding"/>
    <property type="evidence" value="ECO:0007669"/>
    <property type="project" value="UniProtKB-KW"/>
</dbReference>
<dbReference type="GO" id="GO:0008865">
    <property type="term" value="F:fructokinase activity"/>
    <property type="evidence" value="ECO:0007669"/>
    <property type="project" value="UniProtKB-EC"/>
</dbReference>
<evidence type="ECO:0000256" key="4">
    <source>
        <dbReference type="ARBA" id="ARBA00022723"/>
    </source>
</evidence>
<keyword evidence="10" id="KW-0119">Carbohydrate metabolism</keyword>
<dbReference type="AlphaFoldDB" id="A0A418KM26"/>
<protein>
    <recommendedName>
        <fullName evidence="11">fructokinase</fullName>
        <ecNumber evidence="11">2.7.1.4</ecNumber>
    </recommendedName>
</protein>
<evidence type="ECO:0000256" key="10">
    <source>
        <dbReference type="ARBA" id="ARBA00023277"/>
    </source>
</evidence>
<evidence type="ECO:0000256" key="11">
    <source>
        <dbReference type="ARBA" id="ARBA00038887"/>
    </source>
</evidence>